<gene>
    <name evidence="10" type="ORF">C7K25_05770</name>
</gene>
<keyword evidence="6 8" id="KW-1133">Transmembrane helix</keyword>
<feature type="transmembrane region" description="Helical" evidence="8">
    <location>
        <begin position="737"/>
        <end position="759"/>
    </location>
</feature>
<dbReference type="PANTHER" id="PTHR35936">
    <property type="entry name" value="MEMBRANE-BOUND LYTIC MUREIN TRANSGLYCOSYLASE F"/>
    <property type="match status" value="1"/>
</dbReference>
<dbReference type="SMART" id="SM00062">
    <property type="entry name" value="PBPb"/>
    <property type="match status" value="2"/>
</dbReference>
<dbReference type="SMART" id="SM00079">
    <property type="entry name" value="PBPe"/>
    <property type="match status" value="1"/>
</dbReference>
<accession>A0ABT7C7Z3</accession>
<evidence type="ECO:0000256" key="3">
    <source>
        <dbReference type="ARBA" id="ARBA00022475"/>
    </source>
</evidence>
<dbReference type="Proteomes" id="UP001170379">
    <property type="component" value="Unassembled WGS sequence"/>
</dbReference>
<comment type="subcellular location">
    <subcellularLocation>
        <location evidence="1 8">Cell membrane</location>
        <topology evidence="1 8">Multi-pass membrane protein</topology>
    </subcellularLocation>
</comment>
<organism evidence="10 11">
    <name type="scientific">Gulosibacter molinativorax</name>
    <dbReference type="NCBI Taxonomy" id="256821"/>
    <lineage>
        <taxon>Bacteria</taxon>
        <taxon>Bacillati</taxon>
        <taxon>Actinomycetota</taxon>
        <taxon>Actinomycetes</taxon>
        <taxon>Micrococcales</taxon>
        <taxon>Microbacteriaceae</taxon>
        <taxon>Gulosibacter</taxon>
    </lineage>
</organism>
<name>A0ABT7C7Z3_9MICO</name>
<keyword evidence="11" id="KW-1185">Reference proteome</keyword>
<dbReference type="CDD" id="cd06261">
    <property type="entry name" value="TM_PBP2"/>
    <property type="match status" value="1"/>
</dbReference>
<dbReference type="EMBL" id="PXVD01000007">
    <property type="protein sequence ID" value="MDJ1370874.1"/>
    <property type="molecule type" value="Genomic_DNA"/>
</dbReference>
<keyword evidence="7 8" id="KW-0472">Membrane</keyword>
<protein>
    <submittedName>
        <fullName evidence="10">Amino acid ABC transporter permease</fullName>
    </submittedName>
</protein>
<reference evidence="10" key="2">
    <citation type="journal article" date="2022" name="Sci. Rep.">
        <title>In silico prediction of the enzymes involved in the degradation of the herbicide molinate by Gulosibacter molinativorax ON4T.</title>
        <authorList>
            <person name="Lopes A.R."/>
            <person name="Bunin E."/>
            <person name="Viana A.T."/>
            <person name="Froufe H."/>
            <person name="Munoz-Merida A."/>
            <person name="Pinho D."/>
            <person name="Figueiredo J."/>
            <person name="Barroso C."/>
            <person name="Vaz-Moreira I."/>
            <person name="Bellanger X."/>
            <person name="Egas C."/>
            <person name="Nunes O.C."/>
        </authorList>
    </citation>
    <scope>NUCLEOTIDE SEQUENCE</scope>
    <source>
        <strain evidence="10">ON4</strain>
    </source>
</reference>
<evidence type="ECO:0000256" key="5">
    <source>
        <dbReference type="ARBA" id="ARBA00022729"/>
    </source>
</evidence>
<evidence type="ECO:0000256" key="6">
    <source>
        <dbReference type="ARBA" id="ARBA00022989"/>
    </source>
</evidence>
<dbReference type="NCBIfam" id="TIGR01726">
    <property type="entry name" value="HEQRo_perm_3TM"/>
    <property type="match status" value="1"/>
</dbReference>
<dbReference type="RefSeq" id="WP_051266387.1">
    <property type="nucleotide sequence ID" value="NZ_CP028426.1"/>
</dbReference>
<keyword evidence="2 8" id="KW-0813">Transport</keyword>
<evidence type="ECO:0000256" key="8">
    <source>
        <dbReference type="RuleBase" id="RU363032"/>
    </source>
</evidence>
<reference evidence="10" key="1">
    <citation type="submission" date="2018-03" db="EMBL/GenBank/DDBJ databases">
        <authorList>
            <person name="Nunes O.C."/>
            <person name="Lopes A.R."/>
            <person name="Froufe H."/>
            <person name="Munoz-Merida A."/>
            <person name="Barroso C."/>
            <person name="Egas C."/>
        </authorList>
    </citation>
    <scope>NUCLEOTIDE SEQUENCE</scope>
    <source>
        <strain evidence="10">ON4</strain>
    </source>
</reference>
<evidence type="ECO:0000256" key="7">
    <source>
        <dbReference type="ARBA" id="ARBA00023136"/>
    </source>
</evidence>
<dbReference type="Gene3D" id="1.10.3720.10">
    <property type="entry name" value="MetI-like"/>
    <property type="match status" value="1"/>
</dbReference>
<evidence type="ECO:0000256" key="1">
    <source>
        <dbReference type="ARBA" id="ARBA00004651"/>
    </source>
</evidence>
<feature type="transmembrane region" description="Helical" evidence="8">
    <location>
        <begin position="563"/>
        <end position="591"/>
    </location>
</feature>
<keyword evidence="4 8" id="KW-0812">Transmembrane</keyword>
<dbReference type="SUPFAM" id="SSF53850">
    <property type="entry name" value="Periplasmic binding protein-like II"/>
    <property type="match status" value="2"/>
</dbReference>
<dbReference type="SUPFAM" id="SSF161098">
    <property type="entry name" value="MetI-like"/>
    <property type="match status" value="1"/>
</dbReference>
<dbReference type="InterPro" id="IPR010065">
    <property type="entry name" value="AA_ABC_transptr_permease_3TM"/>
</dbReference>
<evidence type="ECO:0000313" key="10">
    <source>
        <dbReference type="EMBL" id="MDJ1370874.1"/>
    </source>
</evidence>
<dbReference type="InterPro" id="IPR000515">
    <property type="entry name" value="MetI-like"/>
</dbReference>
<dbReference type="InterPro" id="IPR035906">
    <property type="entry name" value="MetI-like_sf"/>
</dbReference>
<dbReference type="Gene3D" id="3.40.190.10">
    <property type="entry name" value="Periplasmic binding protein-like II"/>
    <property type="match status" value="4"/>
</dbReference>
<dbReference type="InterPro" id="IPR001638">
    <property type="entry name" value="Solute-binding_3/MltF_N"/>
</dbReference>
<feature type="domain" description="ABC transmembrane type-1" evidence="9">
    <location>
        <begin position="567"/>
        <end position="756"/>
    </location>
</feature>
<dbReference type="Pfam" id="PF00497">
    <property type="entry name" value="SBP_bac_3"/>
    <property type="match status" value="2"/>
</dbReference>
<evidence type="ECO:0000256" key="4">
    <source>
        <dbReference type="ARBA" id="ARBA00022692"/>
    </source>
</evidence>
<dbReference type="PANTHER" id="PTHR35936:SF38">
    <property type="entry name" value="GLUTAMINE-BINDING PERIPLASMIC PROTEIN"/>
    <property type="match status" value="1"/>
</dbReference>
<keyword evidence="5" id="KW-0732">Signal</keyword>
<comment type="caution">
    <text evidence="10">The sequence shown here is derived from an EMBL/GenBank/DDBJ whole genome shotgun (WGS) entry which is preliminary data.</text>
</comment>
<evidence type="ECO:0000313" key="11">
    <source>
        <dbReference type="Proteomes" id="UP001170379"/>
    </source>
</evidence>
<feature type="transmembrane region" description="Helical" evidence="8">
    <location>
        <begin position="603"/>
        <end position="624"/>
    </location>
</feature>
<proteinExistence type="inferred from homology"/>
<keyword evidence="3" id="KW-1003">Cell membrane</keyword>
<evidence type="ECO:0000256" key="2">
    <source>
        <dbReference type="ARBA" id="ARBA00022448"/>
    </source>
</evidence>
<dbReference type="Pfam" id="PF00528">
    <property type="entry name" value="BPD_transp_1"/>
    <property type="match status" value="1"/>
</dbReference>
<comment type="similarity">
    <text evidence="8">Belongs to the binding-protein-dependent transport system permease family.</text>
</comment>
<dbReference type="PROSITE" id="PS50928">
    <property type="entry name" value="ABC_TM1"/>
    <property type="match status" value="1"/>
</dbReference>
<evidence type="ECO:0000259" key="9">
    <source>
        <dbReference type="PROSITE" id="PS50928"/>
    </source>
</evidence>
<sequence>MAYITQSANWWRANRGTILPSIAVLLILLLTVGGASSMAKAATGESPASQNAVEGQTFTIATDTTWAPFEFERDGELRGIDIDLINAVAENQGFNVEIDVLGFDGALAAVQAGQADAVMAGMSITDERKEIFDFSNPYFDSGIQMAVSTKDNETKSYEDLAGKTVSAKTGTEGYAYAETLGQEIGFTVTGFQDASDAYSDVTSGGSVAVFDDYPILAYGINTGNVDLQIVTPQEKASSYGMGVKKGENLELREAFNEGLKNLIEDGTYQAILDDYLGGDAPDAKTIGNGQAALGNEQLDPGNPGDLPENPNFATDTPVENGSFIIATDTTFAPFVFQEGGQNVGIDMDLIRAIAANQGFEIEIQSLGFDAALQAVQSGQADGVIAGMGITDERKQVFDYSNPYFESGTQMAVAENSDITSYEDLAGLTVAVKTGTTGYDFAQALSEEYGFEINAFQDSADMYNDVAAGNSAATFEDSPVLQYGIASGNVPLKLVTDPEPGSEYGFAVNKGENAELLAMFNEGLKNAQDSGAYQQIVDRYLAVDSQESGGTSFFALVANAFPSLMYGLGLTLVATLLSLIFAMILGILFGILKLSGNWFLRGLAGAYVNIFRGTPVLVQAFFFYFGVPAITGQPLDALTAGVITLSLNAGAYITEIVRGGVQSVDAGQMEASRSLGMGWGSSMRKVVMPQAFKIMTPNLINQLIITLKDTSLLSVLGFAELTYQGRIVIASTFRSFEIWLVVGAIYFIVIWLLTLLSNYFDRKFNK</sequence>
<dbReference type="InterPro" id="IPR001320">
    <property type="entry name" value="Iontro_rcpt_C"/>
</dbReference>